<dbReference type="Gene3D" id="3.20.20.10">
    <property type="entry name" value="Alanine racemase"/>
    <property type="match status" value="1"/>
</dbReference>
<dbReference type="InterPro" id="IPR029066">
    <property type="entry name" value="PLP-binding_barrel"/>
</dbReference>
<feature type="active site" description="Proton acceptor; specific for D-alanine" evidence="5">
    <location>
        <position position="35"/>
    </location>
</feature>
<evidence type="ECO:0000256" key="7">
    <source>
        <dbReference type="PIRSR" id="PIRSR600821-52"/>
    </source>
</evidence>
<dbReference type="Gene3D" id="2.40.37.10">
    <property type="entry name" value="Lyase, Ornithine Decarboxylase, Chain A, domain 1"/>
    <property type="match status" value="1"/>
</dbReference>
<comment type="pathway">
    <text evidence="5">Amino-acid biosynthesis; D-alanine biosynthesis; D-alanine from L-alanine: step 1/1.</text>
</comment>
<feature type="binding site" evidence="5 7">
    <location>
        <position position="310"/>
    </location>
    <ligand>
        <name>substrate</name>
    </ligand>
</feature>
<dbReference type="InterPro" id="IPR000821">
    <property type="entry name" value="Ala_racemase"/>
</dbReference>
<evidence type="ECO:0000256" key="3">
    <source>
        <dbReference type="ARBA" id="ARBA00022898"/>
    </source>
</evidence>
<dbReference type="SMART" id="SM01005">
    <property type="entry name" value="Ala_racemase_C"/>
    <property type="match status" value="1"/>
</dbReference>
<dbReference type="GO" id="GO:0005829">
    <property type="term" value="C:cytosol"/>
    <property type="evidence" value="ECO:0007669"/>
    <property type="project" value="TreeGrafter"/>
</dbReference>
<dbReference type="GO" id="GO:0030170">
    <property type="term" value="F:pyridoxal phosphate binding"/>
    <property type="evidence" value="ECO:0007669"/>
    <property type="project" value="UniProtKB-UniRule"/>
</dbReference>
<dbReference type="Proteomes" id="UP000003240">
    <property type="component" value="Unassembled WGS sequence"/>
</dbReference>
<feature type="active site" description="Proton acceptor; specific for L-alanine" evidence="5">
    <location>
        <position position="262"/>
    </location>
</feature>
<dbReference type="Pfam" id="PF01168">
    <property type="entry name" value="Ala_racemase_N"/>
    <property type="match status" value="1"/>
</dbReference>
<dbReference type="PANTHER" id="PTHR30511:SF0">
    <property type="entry name" value="ALANINE RACEMASE, CATABOLIC-RELATED"/>
    <property type="match status" value="1"/>
</dbReference>
<organism evidence="9 10">
    <name type="scientific">Acetonema longum DSM 6540</name>
    <dbReference type="NCBI Taxonomy" id="1009370"/>
    <lineage>
        <taxon>Bacteria</taxon>
        <taxon>Bacillati</taxon>
        <taxon>Bacillota</taxon>
        <taxon>Negativicutes</taxon>
        <taxon>Acetonemataceae</taxon>
        <taxon>Acetonema</taxon>
    </lineage>
</organism>
<dbReference type="AlphaFoldDB" id="F7NI54"/>
<accession>F7NI54</accession>
<dbReference type="FunFam" id="3.20.20.10:FF:000002">
    <property type="entry name" value="Alanine racemase"/>
    <property type="match status" value="1"/>
</dbReference>
<dbReference type="HAMAP" id="MF_01201">
    <property type="entry name" value="Ala_racemase"/>
    <property type="match status" value="1"/>
</dbReference>
<dbReference type="NCBIfam" id="TIGR00492">
    <property type="entry name" value="alr"/>
    <property type="match status" value="1"/>
</dbReference>
<dbReference type="EMBL" id="AFGF01000066">
    <property type="protein sequence ID" value="EGO64286.1"/>
    <property type="molecule type" value="Genomic_DNA"/>
</dbReference>
<dbReference type="UniPathway" id="UPA00042">
    <property type="reaction ID" value="UER00497"/>
</dbReference>
<dbReference type="PANTHER" id="PTHR30511">
    <property type="entry name" value="ALANINE RACEMASE"/>
    <property type="match status" value="1"/>
</dbReference>
<feature type="modified residue" description="N6-(pyridoxal phosphate)lysine" evidence="5 6">
    <location>
        <position position="35"/>
    </location>
</feature>
<dbReference type="Pfam" id="PF00842">
    <property type="entry name" value="Ala_racemase_C"/>
    <property type="match status" value="1"/>
</dbReference>
<protein>
    <recommendedName>
        <fullName evidence="5">Alanine racemase</fullName>
        <ecNumber evidence="5">5.1.1.1</ecNumber>
    </recommendedName>
</protein>
<feature type="binding site" evidence="5 7">
    <location>
        <position position="133"/>
    </location>
    <ligand>
        <name>substrate</name>
    </ligand>
</feature>
<dbReference type="PROSITE" id="PS00395">
    <property type="entry name" value="ALANINE_RACEMASE"/>
    <property type="match status" value="1"/>
</dbReference>
<dbReference type="FunFam" id="2.40.37.10:FF:000006">
    <property type="entry name" value="Alanine racemase"/>
    <property type="match status" value="1"/>
</dbReference>
<evidence type="ECO:0000313" key="9">
    <source>
        <dbReference type="EMBL" id="EGO64286.1"/>
    </source>
</evidence>
<evidence type="ECO:0000256" key="6">
    <source>
        <dbReference type="PIRSR" id="PIRSR600821-50"/>
    </source>
</evidence>
<dbReference type="CDD" id="cd00430">
    <property type="entry name" value="PLPDE_III_AR"/>
    <property type="match status" value="1"/>
</dbReference>
<feature type="domain" description="Alanine racemase C-terminal" evidence="8">
    <location>
        <begin position="241"/>
        <end position="369"/>
    </location>
</feature>
<keyword evidence="4 5" id="KW-0413">Isomerase</keyword>
<dbReference type="InterPro" id="IPR009006">
    <property type="entry name" value="Ala_racemase/Decarboxylase_C"/>
</dbReference>
<gene>
    <name evidence="9" type="ORF">ALO_08760</name>
</gene>
<dbReference type="GO" id="GO:0030632">
    <property type="term" value="P:D-alanine biosynthetic process"/>
    <property type="evidence" value="ECO:0007669"/>
    <property type="project" value="UniProtKB-UniRule"/>
</dbReference>
<comment type="function">
    <text evidence="5">Catalyzes the interconversion of L-alanine and D-alanine. May also act on other amino acids.</text>
</comment>
<sequence length="370" mass="39990">MRPTFAQINLAAIRHNLQQVKQTIAPGVRIIAVVKSNAYGHGAVPVSRALLEAGADSLAVALPEEGVQLREAGIQAPILVLGMFLPEQAGLYVEYDLTAAVVTERCLTALAEAARRKTSYATVMVKLDTGMGRIGIFPSQLLSFLEMIKQRKELRLAGMFTHLACADAANKDHACSQLAIFQSSVQQAREHNILLPLVSAANSATIIDLPPGHCSAVRPGIILYGLPPSHEMQQHLNLKPAMELKTRVVYVKHVPANTSVSYGYTYSTSQPTWLATLPLGYGDGYNRHLSNKAQVLIGGKRRPVVGRVCMDQIIVDIGDTCDVKIGDEAVLFGRQGAEEISIAELADLSGTISYELLCAISARVPRIYVD</sequence>
<evidence type="ECO:0000259" key="8">
    <source>
        <dbReference type="SMART" id="SM01005"/>
    </source>
</evidence>
<evidence type="ECO:0000256" key="1">
    <source>
        <dbReference type="ARBA" id="ARBA00000316"/>
    </source>
</evidence>
<dbReference type="InterPro" id="IPR011079">
    <property type="entry name" value="Ala_racemase_C"/>
</dbReference>
<comment type="catalytic activity">
    <reaction evidence="1 5">
        <text>L-alanine = D-alanine</text>
        <dbReference type="Rhea" id="RHEA:20249"/>
        <dbReference type="ChEBI" id="CHEBI:57416"/>
        <dbReference type="ChEBI" id="CHEBI:57972"/>
        <dbReference type="EC" id="5.1.1.1"/>
    </reaction>
</comment>
<name>F7NI54_9FIRM</name>
<dbReference type="SUPFAM" id="SSF50621">
    <property type="entry name" value="Alanine racemase C-terminal domain-like"/>
    <property type="match status" value="1"/>
</dbReference>
<dbReference type="RefSeq" id="WP_004094747.1">
    <property type="nucleotide sequence ID" value="NZ_AFGF01000066.1"/>
</dbReference>
<dbReference type="InterPro" id="IPR020622">
    <property type="entry name" value="Ala_racemase_pyridoxalP-BS"/>
</dbReference>
<reference evidence="9 10" key="1">
    <citation type="journal article" date="2011" name="EMBO J.">
        <title>Structural diversity of bacterial flagellar motors.</title>
        <authorList>
            <person name="Chen S."/>
            <person name="Beeby M."/>
            <person name="Murphy G.E."/>
            <person name="Leadbetter J.R."/>
            <person name="Hendrixson D.R."/>
            <person name="Briegel A."/>
            <person name="Li Z."/>
            <person name="Shi J."/>
            <person name="Tocheva E.I."/>
            <person name="Muller A."/>
            <person name="Dobro M.J."/>
            <person name="Jensen G.J."/>
        </authorList>
    </citation>
    <scope>NUCLEOTIDE SEQUENCE [LARGE SCALE GENOMIC DNA]</scope>
    <source>
        <strain evidence="9 10">DSM 6540</strain>
    </source>
</reference>
<comment type="similarity">
    <text evidence="5">Belongs to the alanine racemase family.</text>
</comment>
<dbReference type="STRING" id="1009370.ALO_08760"/>
<dbReference type="InterPro" id="IPR001608">
    <property type="entry name" value="Ala_racemase_N"/>
</dbReference>
<dbReference type="OrthoDB" id="9813814at2"/>
<comment type="cofactor">
    <cofactor evidence="2 5 6">
        <name>pyridoxal 5'-phosphate</name>
        <dbReference type="ChEBI" id="CHEBI:597326"/>
    </cofactor>
</comment>
<dbReference type="GO" id="GO:0009252">
    <property type="term" value="P:peptidoglycan biosynthetic process"/>
    <property type="evidence" value="ECO:0007669"/>
    <property type="project" value="TreeGrafter"/>
</dbReference>
<evidence type="ECO:0000313" key="10">
    <source>
        <dbReference type="Proteomes" id="UP000003240"/>
    </source>
</evidence>
<evidence type="ECO:0000256" key="2">
    <source>
        <dbReference type="ARBA" id="ARBA00001933"/>
    </source>
</evidence>
<dbReference type="GO" id="GO:0008784">
    <property type="term" value="F:alanine racemase activity"/>
    <property type="evidence" value="ECO:0007669"/>
    <property type="project" value="UniProtKB-UniRule"/>
</dbReference>
<evidence type="ECO:0000256" key="4">
    <source>
        <dbReference type="ARBA" id="ARBA00023235"/>
    </source>
</evidence>
<keyword evidence="10" id="KW-1185">Reference proteome</keyword>
<evidence type="ECO:0000256" key="5">
    <source>
        <dbReference type="HAMAP-Rule" id="MF_01201"/>
    </source>
</evidence>
<dbReference type="EC" id="5.1.1.1" evidence="5"/>
<dbReference type="PRINTS" id="PR00992">
    <property type="entry name" value="ALARACEMASE"/>
</dbReference>
<comment type="caution">
    <text evidence="9">The sequence shown here is derived from an EMBL/GenBank/DDBJ whole genome shotgun (WGS) entry which is preliminary data.</text>
</comment>
<dbReference type="SUPFAM" id="SSF51419">
    <property type="entry name" value="PLP-binding barrel"/>
    <property type="match status" value="1"/>
</dbReference>
<dbReference type="eggNOG" id="COG0787">
    <property type="taxonomic scope" value="Bacteria"/>
</dbReference>
<keyword evidence="3 5" id="KW-0663">Pyridoxal phosphate</keyword>
<proteinExistence type="inferred from homology"/>